<dbReference type="EMBL" id="ML996082">
    <property type="protein sequence ID" value="KAF2156453.1"/>
    <property type="molecule type" value="Genomic_DNA"/>
</dbReference>
<protein>
    <recommendedName>
        <fullName evidence="5">Fungal lipase-like domain-containing protein</fullName>
    </recommendedName>
</protein>
<keyword evidence="2" id="KW-0732">Signal</keyword>
<keyword evidence="4" id="KW-1185">Reference proteome</keyword>
<organism evidence="3 4">
    <name type="scientific">Myriangium duriaei CBS 260.36</name>
    <dbReference type="NCBI Taxonomy" id="1168546"/>
    <lineage>
        <taxon>Eukaryota</taxon>
        <taxon>Fungi</taxon>
        <taxon>Dikarya</taxon>
        <taxon>Ascomycota</taxon>
        <taxon>Pezizomycotina</taxon>
        <taxon>Dothideomycetes</taxon>
        <taxon>Dothideomycetidae</taxon>
        <taxon>Myriangiales</taxon>
        <taxon>Myriangiaceae</taxon>
        <taxon>Myriangium</taxon>
    </lineage>
</organism>
<gene>
    <name evidence="3" type="ORF">K461DRAFT_291367</name>
</gene>
<evidence type="ECO:0000313" key="4">
    <source>
        <dbReference type="Proteomes" id="UP000799439"/>
    </source>
</evidence>
<sequence length="202" mass="19197">MFGKTSVLLAAFAIAAQLASAQTPACLLAAVNTYPNPNDVKSICGQSSDVNDKLNSACGNNAAAAKTAFNAMCKNAGVTVNLSGSASSSSASASATGTGTLPSSSTMTYTSHYYDPSCSCSKATTLTGTVYAGTTATGGSGNLSASATPTASSGSGSGSGSGSSGSSTSSSKTPSSTGAADKLHLAGYSAGAVVLAGLALAL</sequence>
<evidence type="ECO:0000256" key="2">
    <source>
        <dbReference type="SAM" id="SignalP"/>
    </source>
</evidence>
<feature type="region of interest" description="Disordered" evidence="1">
    <location>
        <begin position="142"/>
        <end position="178"/>
    </location>
</feature>
<evidence type="ECO:0000256" key="1">
    <source>
        <dbReference type="SAM" id="MobiDB-lite"/>
    </source>
</evidence>
<dbReference type="Proteomes" id="UP000799439">
    <property type="component" value="Unassembled WGS sequence"/>
</dbReference>
<dbReference type="AlphaFoldDB" id="A0A9P4JCG7"/>
<feature type="compositionally biased region" description="Low complexity" evidence="1">
    <location>
        <begin position="164"/>
        <end position="178"/>
    </location>
</feature>
<comment type="caution">
    <text evidence="3">The sequence shown here is derived from an EMBL/GenBank/DDBJ whole genome shotgun (WGS) entry which is preliminary data.</text>
</comment>
<dbReference type="OrthoDB" id="4776947at2759"/>
<accession>A0A9P4JCG7</accession>
<feature type="signal peptide" evidence="2">
    <location>
        <begin position="1"/>
        <end position="21"/>
    </location>
</feature>
<feature type="compositionally biased region" description="Low complexity" evidence="1">
    <location>
        <begin position="142"/>
        <end position="154"/>
    </location>
</feature>
<evidence type="ECO:0000313" key="3">
    <source>
        <dbReference type="EMBL" id="KAF2156453.1"/>
    </source>
</evidence>
<proteinExistence type="predicted"/>
<evidence type="ECO:0008006" key="5">
    <source>
        <dbReference type="Google" id="ProtNLM"/>
    </source>
</evidence>
<feature type="chain" id="PRO_5040128001" description="Fungal lipase-like domain-containing protein" evidence="2">
    <location>
        <begin position="22"/>
        <end position="202"/>
    </location>
</feature>
<name>A0A9P4JCG7_9PEZI</name>
<reference evidence="3" key="1">
    <citation type="journal article" date="2020" name="Stud. Mycol.">
        <title>101 Dothideomycetes genomes: a test case for predicting lifestyles and emergence of pathogens.</title>
        <authorList>
            <person name="Haridas S."/>
            <person name="Albert R."/>
            <person name="Binder M."/>
            <person name="Bloem J."/>
            <person name="Labutti K."/>
            <person name="Salamov A."/>
            <person name="Andreopoulos B."/>
            <person name="Baker S."/>
            <person name="Barry K."/>
            <person name="Bills G."/>
            <person name="Bluhm B."/>
            <person name="Cannon C."/>
            <person name="Castanera R."/>
            <person name="Culley D."/>
            <person name="Daum C."/>
            <person name="Ezra D."/>
            <person name="Gonzalez J."/>
            <person name="Henrissat B."/>
            <person name="Kuo A."/>
            <person name="Liang C."/>
            <person name="Lipzen A."/>
            <person name="Lutzoni F."/>
            <person name="Magnuson J."/>
            <person name="Mondo S."/>
            <person name="Nolan M."/>
            <person name="Ohm R."/>
            <person name="Pangilinan J."/>
            <person name="Park H.-J."/>
            <person name="Ramirez L."/>
            <person name="Alfaro M."/>
            <person name="Sun H."/>
            <person name="Tritt A."/>
            <person name="Yoshinaga Y."/>
            <person name="Zwiers L.-H."/>
            <person name="Turgeon B."/>
            <person name="Goodwin S."/>
            <person name="Spatafora J."/>
            <person name="Crous P."/>
            <person name="Grigoriev I."/>
        </authorList>
    </citation>
    <scope>NUCLEOTIDE SEQUENCE</scope>
    <source>
        <strain evidence="3">CBS 260.36</strain>
    </source>
</reference>